<protein>
    <submittedName>
        <fullName evidence="1">ATP-dependent DNA helicase</fullName>
    </submittedName>
</protein>
<comment type="caution">
    <text evidence="1">The sequence shown here is derived from an EMBL/GenBank/DDBJ whole genome shotgun (WGS) entry which is preliminary data.</text>
</comment>
<evidence type="ECO:0000313" key="1">
    <source>
        <dbReference type="EMBL" id="GFY51727.1"/>
    </source>
</evidence>
<dbReference type="EMBL" id="BMAV01008278">
    <property type="protein sequence ID" value="GFY51727.1"/>
    <property type="molecule type" value="Genomic_DNA"/>
</dbReference>
<dbReference type="AlphaFoldDB" id="A0A8X6XDF3"/>
<proteinExistence type="predicted"/>
<accession>A0A8X6XDF3</accession>
<keyword evidence="2" id="KW-1185">Reference proteome</keyword>
<organism evidence="1 2">
    <name type="scientific">Trichonephila inaurata madagascariensis</name>
    <dbReference type="NCBI Taxonomy" id="2747483"/>
    <lineage>
        <taxon>Eukaryota</taxon>
        <taxon>Metazoa</taxon>
        <taxon>Ecdysozoa</taxon>
        <taxon>Arthropoda</taxon>
        <taxon>Chelicerata</taxon>
        <taxon>Arachnida</taxon>
        <taxon>Araneae</taxon>
        <taxon>Araneomorphae</taxon>
        <taxon>Entelegynae</taxon>
        <taxon>Araneoidea</taxon>
        <taxon>Nephilidae</taxon>
        <taxon>Trichonephila</taxon>
        <taxon>Trichonephila inaurata</taxon>
    </lineage>
</organism>
<gene>
    <name evidence="1" type="primary">RRM3</name>
    <name evidence="1" type="ORF">TNIN_150421</name>
</gene>
<keyword evidence="1" id="KW-0067">ATP-binding</keyword>
<keyword evidence="1" id="KW-0547">Nucleotide-binding</keyword>
<sequence>MNEHPEFDIVEITHQLSIDLLNAVEITSQEDAWFLLRLPMSSSFVKVIYIATVWPTERQCVKKTFEQLNAEEIDNDLTNLWQNN</sequence>
<evidence type="ECO:0000313" key="2">
    <source>
        <dbReference type="Proteomes" id="UP000886998"/>
    </source>
</evidence>
<keyword evidence="1" id="KW-0378">Hydrolase</keyword>
<dbReference type="OrthoDB" id="6512014at2759"/>
<dbReference type="Proteomes" id="UP000886998">
    <property type="component" value="Unassembled WGS sequence"/>
</dbReference>
<dbReference type="GO" id="GO:0004386">
    <property type="term" value="F:helicase activity"/>
    <property type="evidence" value="ECO:0007669"/>
    <property type="project" value="UniProtKB-KW"/>
</dbReference>
<reference evidence="1" key="1">
    <citation type="submission" date="2020-08" db="EMBL/GenBank/DDBJ databases">
        <title>Multicomponent nature underlies the extraordinary mechanical properties of spider dragline silk.</title>
        <authorList>
            <person name="Kono N."/>
            <person name="Nakamura H."/>
            <person name="Mori M."/>
            <person name="Yoshida Y."/>
            <person name="Ohtoshi R."/>
            <person name="Malay A.D."/>
            <person name="Moran D.A.P."/>
            <person name="Tomita M."/>
            <person name="Numata K."/>
            <person name="Arakawa K."/>
        </authorList>
    </citation>
    <scope>NUCLEOTIDE SEQUENCE</scope>
</reference>
<keyword evidence="1" id="KW-0347">Helicase</keyword>
<name>A0A8X6XDF3_9ARAC</name>